<keyword evidence="6" id="KW-0413">Isomerase</keyword>
<dbReference type="Gene3D" id="3.30.310.50">
    <property type="entry name" value="Alpha-D-phosphohexomutase, C-terminal domain"/>
    <property type="match status" value="1"/>
</dbReference>
<dbReference type="SUPFAM" id="SSF55957">
    <property type="entry name" value="Phosphoglucomutase, C-terminal domain"/>
    <property type="match status" value="1"/>
</dbReference>
<proteinExistence type="inferred from homology"/>
<keyword evidence="3" id="KW-0597">Phosphoprotein</keyword>
<dbReference type="PANTHER" id="PTHR43771:SF1">
    <property type="entry name" value="PHOSPHOMANNOMUTASE"/>
    <property type="match status" value="1"/>
</dbReference>
<evidence type="ECO:0000256" key="2">
    <source>
        <dbReference type="ARBA" id="ARBA00010231"/>
    </source>
</evidence>
<evidence type="ECO:0000256" key="6">
    <source>
        <dbReference type="ARBA" id="ARBA00023235"/>
    </source>
</evidence>
<dbReference type="InterPro" id="IPR036900">
    <property type="entry name" value="A-D-PHexomutase_C_sf"/>
</dbReference>
<evidence type="ECO:0000313" key="12">
    <source>
        <dbReference type="EMBL" id="UWX05749.1"/>
    </source>
</evidence>
<dbReference type="InterPro" id="IPR005843">
    <property type="entry name" value="A-D-PHexomutase_C"/>
</dbReference>
<dbReference type="PROSITE" id="PS00710">
    <property type="entry name" value="PGM_PMM"/>
    <property type="match status" value="1"/>
</dbReference>
<dbReference type="Pfam" id="PF02879">
    <property type="entry name" value="PGM_PMM_II"/>
    <property type="match status" value="1"/>
</dbReference>
<evidence type="ECO:0000259" key="8">
    <source>
        <dbReference type="Pfam" id="PF00408"/>
    </source>
</evidence>
<dbReference type="SUPFAM" id="SSF53738">
    <property type="entry name" value="Phosphoglucomutase, first 3 domains"/>
    <property type="match status" value="3"/>
</dbReference>
<evidence type="ECO:0000259" key="9">
    <source>
        <dbReference type="Pfam" id="PF02878"/>
    </source>
</evidence>
<dbReference type="Gene3D" id="3.40.120.10">
    <property type="entry name" value="Alpha-D-Glucose-1,6-Bisphosphate, subunit A, domain 3"/>
    <property type="match status" value="3"/>
</dbReference>
<dbReference type="InterPro" id="IPR005844">
    <property type="entry name" value="A-D-PHexomutase_a/b/a-I"/>
</dbReference>
<keyword evidence="13" id="KW-1185">Reference proteome</keyword>
<feature type="domain" description="Alpha-D-phosphohexomutase alpha/beta/alpha" evidence="9">
    <location>
        <begin position="6"/>
        <end position="135"/>
    </location>
</feature>
<feature type="domain" description="Alpha-D-phosphohexomutase alpha/beta/alpha" evidence="10">
    <location>
        <begin position="156"/>
        <end position="255"/>
    </location>
</feature>
<dbReference type="Pfam" id="PF02878">
    <property type="entry name" value="PGM_PMM_I"/>
    <property type="match status" value="1"/>
</dbReference>
<evidence type="ECO:0000259" key="11">
    <source>
        <dbReference type="Pfam" id="PF02880"/>
    </source>
</evidence>
<gene>
    <name evidence="12" type="ORF">JBF11_10030</name>
</gene>
<keyword evidence="4 7" id="KW-0479">Metal-binding</keyword>
<dbReference type="InterPro" id="IPR005841">
    <property type="entry name" value="Alpha-D-phosphohexomutase_SF"/>
</dbReference>
<evidence type="ECO:0000256" key="1">
    <source>
        <dbReference type="ARBA" id="ARBA00001946"/>
    </source>
</evidence>
<dbReference type="InterPro" id="IPR005846">
    <property type="entry name" value="A-D-PHexomutase_a/b/a-III"/>
</dbReference>
<dbReference type="Proteomes" id="UP001058120">
    <property type="component" value="Chromosome"/>
</dbReference>
<evidence type="ECO:0000256" key="5">
    <source>
        <dbReference type="ARBA" id="ARBA00022842"/>
    </source>
</evidence>
<protein>
    <submittedName>
        <fullName evidence="12">Phosphomannomutase</fullName>
    </submittedName>
</protein>
<dbReference type="Pfam" id="PF00408">
    <property type="entry name" value="PGM_PMM_IV"/>
    <property type="match status" value="1"/>
</dbReference>
<dbReference type="CDD" id="cd03089">
    <property type="entry name" value="PMM_PGM"/>
    <property type="match status" value="1"/>
</dbReference>
<dbReference type="Pfam" id="PF02880">
    <property type="entry name" value="PGM_PMM_III"/>
    <property type="match status" value="1"/>
</dbReference>
<dbReference type="PRINTS" id="PR00509">
    <property type="entry name" value="PGMPMM"/>
</dbReference>
<evidence type="ECO:0000256" key="4">
    <source>
        <dbReference type="ARBA" id="ARBA00022723"/>
    </source>
</evidence>
<dbReference type="InterPro" id="IPR016066">
    <property type="entry name" value="A-D-PHexomutase_CS"/>
</dbReference>
<dbReference type="InterPro" id="IPR016055">
    <property type="entry name" value="A-D-PHexomutase_a/b/a-I/II/III"/>
</dbReference>
<accession>A0ABY5Y0M9</accession>
<keyword evidence="5 7" id="KW-0460">Magnesium</keyword>
<dbReference type="PANTHER" id="PTHR43771">
    <property type="entry name" value="PHOSPHOMANNOMUTASE"/>
    <property type="match status" value="1"/>
</dbReference>
<comment type="cofactor">
    <cofactor evidence="1">
        <name>Mg(2+)</name>
        <dbReference type="ChEBI" id="CHEBI:18420"/>
    </cofactor>
</comment>
<evidence type="ECO:0000313" key="13">
    <source>
        <dbReference type="Proteomes" id="UP001058120"/>
    </source>
</evidence>
<feature type="domain" description="Alpha-D-phosphohexomutase alpha/beta/alpha" evidence="11">
    <location>
        <begin position="260"/>
        <end position="369"/>
    </location>
</feature>
<dbReference type="InterPro" id="IPR005845">
    <property type="entry name" value="A-D-PHexomutase_a/b/a-II"/>
</dbReference>
<dbReference type="RefSeq" id="WP_334315333.1">
    <property type="nucleotide sequence ID" value="NZ_CP065938.1"/>
</dbReference>
<feature type="domain" description="Alpha-D-phosphohexomutase C-terminal" evidence="8">
    <location>
        <begin position="375"/>
        <end position="442"/>
    </location>
</feature>
<comment type="similarity">
    <text evidence="2 7">Belongs to the phosphohexose mutase family.</text>
</comment>
<reference evidence="12" key="1">
    <citation type="submission" date="2020-12" db="EMBL/GenBank/DDBJ databases">
        <title>Taurinivorans muris gen. nov., sp. nov., fundamental and realized metabolic niche of a ubiquitous sulfidogenic bacterium in the murine intestine.</title>
        <authorList>
            <person name="Ye H."/>
            <person name="Hanson B.T."/>
            <person name="Loy A."/>
        </authorList>
    </citation>
    <scope>NUCLEOTIDE SEQUENCE</scope>
    <source>
        <strain evidence="12">LT0009</strain>
    </source>
</reference>
<name>A0ABY5Y0M9_9BACT</name>
<dbReference type="EMBL" id="CP065938">
    <property type="protein sequence ID" value="UWX05749.1"/>
    <property type="molecule type" value="Genomic_DNA"/>
</dbReference>
<evidence type="ECO:0000256" key="7">
    <source>
        <dbReference type="RuleBase" id="RU004326"/>
    </source>
</evidence>
<organism evidence="12 13">
    <name type="scientific">Taurinivorans muris</name>
    <dbReference type="NCBI Taxonomy" id="2787751"/>
    <lineage>
        <taxon>Bacteria</taxon>
        <taxon>Pseudomonadati</taxon>
        <taxon>Thermodesulfobacteriota</taxon>
        <taxon>Desulfovibrionia</taxon>
        <taxon>Desulfovibrionales</taxon>
        <taxon>Desulfovibrionaceae</taxon>
        <taxon>Taurinivorans</taxon>
    </lineage>
</organism>
<sequence length="453" mass="50640">MNFDCFKAYDVRGKVPSSLSPALALEIGYAYVREFNIKNVVIGHDARLSSPDIYKSLATGLQYAGANVVGIGMCGTEEIYHATAYIQENGVPFDGGIMVTGSHNPQDENGLKFVRENAIPISSDTGLLAIKERIINGQKIPSDITGSFIEHSYRQAYIETLLSHTDANGLMPFKIVANAGNGCAYLALKELIPYLPFEFILVDEEPDGTFPHGVPNPLLPENRERTAQMVRRHKADFGIAWDGDFDRCFFYDANGRFIEGYYIVGMLASALLETFPHEKIIHDPRLTWNTMELVDKHGGINITSKSGHAFIKETMRKENALYGGEMSAHHYFRDFAYCDSGMLPWLLVAKLLSASKQSLASFVDARIQAFPCSGEINSNVENIALTLEKIENAYKNSAKTINKIDGLSMEFDDWRFNVRGSNTEPVLRLNVESRANEPLMQEKTEELLRLIRE</sequence>
<evidence type="ECO:0000256" key="3">
    <source>
        <dbReference type="ARBA" id="ARBA00022553"/>
    </source>
</evidence>
<evidence type="ECO:0000259" key="10">
    <source>
        <dbReference type="Pfam" id="PF02879"/>
    </source>
</evidence>